<evidence type="ECO:0000313" key="2">
    <source>
        <dbReference type="Proteomes" id="UP000663903"/>
    </source>
</evidence>
<organism evidence="1 2">
    <name type="scientific">Ottowia testudinis</name>
    <dbReference type="NCBI Taxonomy" id="2816950"/>
    <lineage>
        <taxon>Bacteria</taxon>
        <taxon>Pseudomonadati</taxon>
        <taxon>Pseudomonadota</taxon>
        <taxon>Betaproteobacteria</taxon>
        <taxon>Burkholderiales</taxon>
        <taxon>Comamonadaceae</taxon>
        <taxon>Ottowia</taxon>
    </lineage>
</organism>
<dbReference type="EMBL" id="CP071796">
    <property type="protein sequence ID" value="QTD47283.1"/>
    <property type="molecule type" value="Genomic_DNA"/>
</dbReference>
<dbReference type="Gene3D" id="2.180.10.10">
    <property type="entry name" value="RHS repeat-associated core"/>
    <property type="match status" value="1"/>
</dbReference>
<dbReference type="AlphaFoldDB" id="A0A975H4V7"/>
<keyword evidence="2" id="KW-1185">Reference proteome</keyword>
<protein>
    <submittedName>
        <fullName evidence="1">RHS repeat-associated core domain-containing protein</fullName>
    </submittedName>
</protein>
<dbReference type="InterPro" id="IPR050708">
    <property type="entry name" value="T6SS_VgrG/RHS"/>
</dbReference>
<proteinExistence type="predicted"/>
<dbReference type="InterPro" id="IPR022385">
    <property type="entry name" value="Rhs_assc_core"/>
</dbReference>
<dbReference type="PANTHER" id="PTHR32305">
    <property type="match status" value="1"/>
</dbReference>
<dbReference type="NCBIfam" id="TIGR03696">
    <property type="entry name" value="Rhs_assc_core"/>
    <property type="match status" value="1"/>
</dbReference>
<gene>
    <name evidence="1" type="ORF">J1M35_05730</name>
</gene>
<dbReference type="Proteomes" id="UP000663903">
    <property type="component" value="Chromosome"/>
</dbReference>
<evidence type="ECO:0000313" key="1">
    <source>
        <dbReference type="EMBL" id="QTD47283.1"/>
    </source>
</evidence>
<name>A0A975H4V7_9BURK</name>
<sequence>MELNLRFPGQYYDQETNLHQNYFRDYSPARGRYLQSDPIGLDGGWNIYAYSQSHPILLTDSKGLATIVIPVP</sequence>
<dbReference type="PRINTS" id="PR00394">
    <property type="entry name" value="RHSPROTEIN"/>
</dbReference>
<dbReference type="KEGG" id="otd:J1M35_05730"/>
<reference evidence="1" key="1">
    <citation type="submission" date="2021-03" db="EMBL/GenBank/DDBJ databases">
        <title>Ottowia sp. 27C isolated from the cloaca of a Giant Asian pond turtle (Heosemys grandis).</title>
        <authorList>
            <person name="Spergser J."/>
            <person name="Busse H.-J."/>
        </authorList>
    </citation>
    <scope>NUCLEOTIDE SEQUENCE</scope>
    <source>
        <strain evidence="1">27C</strain>
    </source>
</reference>
<accession>A0A975H4V7</accession>
<dbReference type="PANTHER" id="PTHR32305:SF15">
    <property type="entry name" value="PROTEIN RHSA-RELATED"/>
    <property type="match status" value="1"/>
</dbReference>